<dbReference type="PROSITE" id="PS51918">
    <property type="entry name" value="RADICAL_SAM"/>
    <property type="match status" value="1"/>
</dbReference>
<evidence type="ECO:0000256" key="5">
    <source>
        <dbReference type="ARBA" id="ARBA00023002"/>
    </source>
</evidence>
<evidence type="ECO:0000256" key="3">
    <source>
        <dbReference type="ARBA" id="ARBA00022691"/>
    </source>
</evidence>
<dbReference type="InterPro" id="IPR000385">
    <property type="entry name" value="MoaA_NifB_PqqE_Fe-S-bd_CS"/>
</dbReference>
<dbReference type="GO" id="GO:0051539">
    <property type="term" value="F:4 iron, 4 sulfur cluster binding"/>
    <property type="evidence" value="ECO:0007669"/>
    <property type="project" value="UniProtKB-KW"/>
</dbReference>
<evidence type="ECO:0000313" key="10">
    <source>
        <dbReference type="Proteomes" id="UP000760668"/>
    </source>
</evidence>
<keyword evidence="7" id="KW-0411">Iron-sulfur</keyword>
<dbReference type="EMBL" id="DYUC01000095">
    <property type="protein sequence ID" value="HJG87215.1"/>
    <property type="molecule type" value="Genomic_DNA"/>
</dbReference>
<keyword evidence="5" id="KW-0560">Oxidoreductase</keyword>
<evidence type="ECO:0000256" key="4">
    <source>
        <dbReference type="ARBA" id="ARBA00022723"/>
    </source>
</evidence>
<dbReference type="SUPFAM" id="SSF102114">
    <property type="entry name" value="Radical SAM enzymes"/>
    <property type="match status" value="1"/>
</dbReference>
<dbReference type="RefSeq" id="WP_295368071.1">
    <property type="nucleotide sequence ID" value="NZ_DYUC01000095.1"/>
</dbReference>
<dbReference type="GO" id="GO:0032324">
    <property type="term" value="P:molybdopterin cofactor biosynthetic process"/>
    <property type="evidence" value="ECO:0007669"/>
    <property type="project" value="UniProtKB-ARBA"/>
</dbReference>
<protein>
    <submittedName>
        <fullName evidence="9">Radical SAM protein</fullName>
    </submittedName>
</protein>
<reference evidence="9" key="2">
    <citation type="submission" date="2021-09" db="EMBL/GenBank/DDBJ databases">
        <authorList>
            <person name="Gilroy R."/>
        </authorList>
    </citation>
    <scope>NUCLEOTIDE SEQUENCE</scope>
    <source>
        <strain evidence="9">CHK179-5677</strain>
    </source>
</reference>
<dbReference type="CDD" id="cd01335">
    <property type="entry name" value="Radical_SAM"/>
    <property type="match status" value="1"/>
</dbReference>
<dbReference type="Pfam" id="PF04055">
    <property type="entry name" value="Radical_SAM"/>
    <property type="match status" value="1"/>
</dbReference>
<dbReference type="InterPro" id="IPR058240">
    <property type="entry name" value="rSAM_sf"/>
</dbReference>
<dbReference type="InterPro" id="IPR050377">
    <property type="entry name" value="Radical_SAM_PqqE_MftC-like"/>
</dbReference>
<sequence length="376" mass="41321">MSISDQIPGRDVEPLWSTYIHQKGSALGLPVSGSFELTPRCNFNCKMCYVHQTAEQVAASGRREMTADQWLDIARQAKDAGMVFLLLTGGEPLLFPEFPRLLHELKQMGLLVSVNSNGSLIRGELLETLKKDPPLRFNITLYGGSDAAYERLCGRPAFHQVVDNIRALKEAGISVRLNASITPYNKDDVQDIFRIGRELGVHVKSATYMFPPVRINGGEAGRADHRFSPADAARYELLCREQTMTEEQLREAVKNGGLPPDGEECTGGAEGEPLFCRAGRSSFWMTWDGRLLPCGMMADQGVSVPEQGFAAAWAAARRAAEAIRLPKECTGCPMHTQCASCAASCAAETGRCDGKPEYLCEMTKALIHLTWEKYGK</sequence>
<evidence type="ECO:0000256" key="1">
    <source>
        <dbReference type="ARBA" id="ARBA00001966"/>
    </source>
</evidence>
<comment type="caution">
    <text evidence="9">The sequence shown here is derived from an EMBL/GenBank/DDBJ whole genome shotgun (WGS) entry which is preliminary data.</text>
</comment>
<keyword evidence="4" id="KW-0479">Metal-binding</keyword>
<dbReference type="SFLD" id="SFLDG01386">
    <property type="entry name" value="main_SPASM_domain-containing"/>
    <property type="match status" value="1"/>
</dbReference>
<comment type="cofactor">
    <cofactor evidence="1">
        <name>[4Fe-4S] cluster</name>
        <dbReference type="ChEBI" id="CHEBI:49883"/>
    </cofactor>
</comment>
<reference evidence="9" key="1">
    <citation type="journal article" date="2021" name="PeerJ">
        <title>Extensive microbial diversity within the chicken gut microbiome revealed by metagenomics and culture.</title>
        <authorList>
            <person name="Gilroy R."/>
            <person name="Ravi A."/>
            <person name="Getino M."/>
            <person name="Pursley I."/>
            <person name="Horton D.L."/>
            <person name="Alikhan N.F."/>
            <person name="Baker D."/>
            <person name="Gharbi K."/>
            <person name="Hall N."/>
            <person name="Watson M."/>
            <person name="Adriaenssens E.M."/>
            <person name="Foster-Nyarko E."/>
            <person name="Jarju S."/>
            <person name="Secka A."/>
            <person name="Antonio M."/>
            <person name="Oren A."/>
            <person name="Chaudhuri R.R."/>
            <person name="La Ragione R."/>
            <person name="Hildebrand F."/>
            <person name="Pallen M.J."/>
        </authorList>
    </citation>
    <scope>NUCLEOTIDE SEQUENCE</scope>
    <source>
        <strain evidence="9">CHK179-5677</strain>
    </source>
</reference>
<evidence type="ECO:0000256" key="7">
    <source>
        <dbReference type="ARBA" id="ARBA00023014"/>
    </source>
</evidence>
<dbReference type="PANTHER" id="PTHR11228:SF7">
    <property type="entry name" value="PQQA PEPTIDE CYCLASE"/>
    <property type="match status" value="1"/>
</dbReference>
<dbReference type="InterPro" id="IPR007197">
    <property type="entry name" value="rSAM"/>
</dbReference>
<evidence type="ECO:0000313" key="9">
    <source>
        <dbReference type="EMBL" id="HJG87215.1"/>
    </source>
</evidence>
<organism evidence="9 10">
    <name type="scientific">Pseudoflavonifractor capillosus</name>
    <dbReference type="NCBI Taxonomy" id="106588"/>
    <lineage>
        <taxon>Bacteria</taxon>
        <taxon>Bacillati</taxon>
        <taxon>Bacillota</taxon>
        <taxon>Clostridia</taxon>
        <taxon>Eubacteriales</taxon>
        <taxon>Oscillospiraceae</taxon>
        <taxon>Pseudoflavonifractor</taxon>
    </lineage>
</organism>
<evidence type="ECO:0000256" key="2">
    <source>
        <dbReference type="ARBA" id="ARBA00022485"/>
    </source>
</evidence>
<gene>
    <name evidence="9" type="ORF">K8V01_09380</name>
</gene>
<dbReference type="InterPro" id="IPR006638">
    <property type="entry name" value="Elp3/MiaA/NifB-like_rSAM"/>
</dbReference>
<dbReference type="SFLD" id="SFLDS00029">
    <property type="entry name" value="Radical_SAM"/>
    <property type="match status" value="1"/>
</dbReference>
<accession>A0A921SSU1</accession>
<dbReference type="InterPro" id="IPR013785">
    <property type="entry name" value="Aldolase_TIM"/>
</dbReference>
<evidence type="ECO:0000259" key="8">
    <source>
        <dbReference type="PROSITE" id="PS51918"/>
    </source>
</evidence>
<dbReference type="Proteomes" id="UP000760668">
    <property type="component" value="Unassembled WGS sequence"/>
</dbReference>
<keyword evidence="3" id="KW-0949">S-adenosyl-L-methionine</keyword>
<dbReference type="PANTHER" id="PTHR11228">
    <property type="entry name" value="RADICAL SAM DOMAIN PROTEIN"/>
    <property type="match status" value="1"/>
</dbReference>
<keyword evidence="2" id="KW-0004">4Fe-4S</keyword>
<dbReference type="AlphaFoldDB" id="A0A921SSU1"/>
<feature type="domain" description="Radical SAM core" evidence="8">
    <location>
        <begin position="27"/>
        <end position="250"/>
    </location>
</feature>
<dbReference type="SMART" id="SM00729">
    <property type="entry name" value="Elp3"/>
    <property type="match status" value="1"/>
</dbReference>
<evidence type="ECO:0000256" key="6">
    <source>
        <dbReference type="ARBA" id="ARBA00023004"/>
    </source>
</evidence>
<dbReference type="GO" id="GO:0016491">
    <property type="term" value="F:oxidoreductase activity"/>
    <property type="evidence" value="ECO:0007669"/>
    <property type="project" value="UniProtKB-KW"/>
</dbReference>
<proteinExistence type="predicted"/>
<dbReference type="GO" id="GO:0046872">
    <property type="term" value="F:metal ion binding"/>
    <property type="evidence" value="ECO:0007669"/>
    <property type="project" value="UniProtKB-KW"/>
</dbReference>
<name>A0A921SSU1_9FIRM</name>
<dbReference type="PROSITE" id="PS01305">
    <property type="entry name" value="MOAA_NIFB_PQQE"/>
    <property type="match status" value="1"/>
</dbReference>
<keyword evidence="6" id="KW-0408">Iron</keyword>
<dbReference type="SFLD" id="SFLDG01067">
    <property type="entry name" value="SPASM/twitch_domain_containing"/>
    <property type="match status" value="1"/>
</dbReference>
<dbReference type="Gene3D" id="3.20.20.70">
    <property type="entry name" value="Aldolase class I"/>
    <property type="match status" value="1"/>
</dbReference>